<dbReference type="InterPro" id="IPR050416">
    <property type="entry name" value="FAD-linked_Oxidoreductase"/>
</dbReference>
<evidence type="ECO:0000313" key="6">
    <source>
        <dbReference type="EMBL" id="OAA38759.1"/>
    </source>
</evidence>
<feature type="domain" description="FAD-binding PCMH-type" evidence="5">
    <location>
        <begin position="32"/>
        <end position="199"/>
    </location>
</feature>
<dbReference type="Gene3D" id="3.30.465.10">
    <property type="match status" value="1"/>
</dbReference>
<keyword evidence="3" id="KW-0274">FAD</keyword>
<dbReference type="GO" id="GO:0071949">
    <property type="term" value="F:FAD binding"/>
    <property type="evidence" value="ECO:0007669"/>
    <property type="project" value="InterPro"/>
</dbReference>
<dbReference type="PANTHER" id="PTHR42973">
    <property type="entry name" value="BINDING OXIDOREDUCTASE, PUTATIVE (AFU_ORTHOLOGUE AFUA_1G17690)-RELATED"/>
    <property type="match status" value="1"/>
</dbReference>
<reference evidence="6 7" key="1">
    <citation type="journal article" date="2016" name="Genome Biol. Evol.">
        <title>Divergent and convergent evolution of fungal pathogenicity.</title>
        <authorList>
            <person name="Shang Y."/>
            <person name="Xiao G."/>
            <person name="Zheng P."/>
            <person name="Cen K."/>
            <person name="Zhan S."/>
            <person name="Wang C."/>
        </authorList>
    </citation>
    <scope>NUCLEOTIDE SEQUENCE [LARGE SCALE GENOMIC DNA]</scope>
    <source>
        <strain evidence="6 7">RCEF 3172</strain>
    </source>
</reference>
<dbReference type="InterPro" id="IPR036318">
    <property type="entry name" value="FAD-bd_PCMH-like_sf"/>
</dbReference>
<dbReference type="EMBL" id="AZHA01000025">
    <property type="protein sequence ID" value="OAA38759.1"/>
    <property type="molecule type" value="Genomic_DNA"/>
</dbReference>
<evidence type="ECO:0000313" key="7">
    <source>
        <dbReference type="Proteomes" id="UP000076863"/>
    </source>
</evidence>
<sequence length="213" mass="22579">MQDFLKQAGISYVTPENGTEFDDMQLSHTGLHKSSQPAIITLPETASQVASIVKQCIASGQEFIVRGRGHDCHGRYSAAGVVSIDLRKLDSVTISSDKTTATIGGGTQALQYLSVLEKEGLYAPSGVCGEIGYTGWCLVGGLGPLSTPYGIGSDQIVRANVINARGDLVEADARLLRGLRGGGGCLAIIVELVVKVYPINEASRRPNARSFLW</sequence>
<dbReference type="PANTHER" id="PTHR42973:SF7">
    <property type="entry name" value="FAD-BINDING PCMH-TYPE DOMAIN-CONTAINING PROTEIN"/>
    <property type="match status" value="1"/>
</dbReference>
<dbReference type="InterPro" id="IPR016169">
    <property type="entry name" value="FAD-bd_PCMH_sub2"/>
</dbReference>
<comment type="similarity">
    <text evidence="1">Belongs to the oxygen-dependent FAD-linked oxidoreductase family.</text>
</comment>
<dbReference type="InterPro" id="IPR006094">
    <property type="entry name" value="Oxid_FAD_bind_N"/>
</dbReference>
<protein>
    <submittedName>
        <fullName evidence="6">FAD-binding, type 2</fullName>
    </submittedName>
</protein>
<dbReference type="InterPro" id="IPR016166">
    <property type="entry name" value="FAD-bd_PCMH"/>
</dbReference>
<evidence type="ECO:0000256" key="2">
    <source>
        <dbReference type="ARBA" id="ARBA00022630"/>
    </source>
</evidence>
<evidence type="ECO:0000256" key="4">
    <source>
        <dbReference type="ARBA" id="ARBA00023002"/>
    </source>
</evidence>
<organism evidence="6 7">
    <name type="scientific">Beauveria brongniartii RCEF 3172</name>
    <dbReference type="NCBI Taxonomy" id="1081107"/>
    <lineage>
        <taxon>Eukaryota</taxon>
        <taxon>Fungi</taxon>
        <taxon>Dikarya</taxon>
        <taxon>Ascomycota</taxon>
        <taxon>Pezizomycotina</taxon>
        <taxon>Sordariomycetes</taxon>
        <taxon>Hypocreomycetidae</taxon>
        <taxon>Hypocreales</taxon>
        <taxon>Cordycipitaceae</taxon>
        <taxon>Beauveria</taxon>
        <taxon>Beauveria brongniartii</taxon>
    </lineage>
</organism>
<gene>
    <name evidence="6" type="ORF">BBO_07006</name>
</gene>
<dbReference type="Proteomes" id="UP000076863">
    <property type="component" value="Unassembled WGS sequence"/>
</dbReference>
<evidence type="ECO:0000259" key="5">
    <source>
        <dbReference type="PROSITE" id="PS51387"/>
    </source>
</evidence>
<dbReference type="OrthoDB" id="407275at2759"/>
<accession>A0A167AC43</accession>
<name>A0A167AC43_9HYPO</name>
<proteinExistence type="inferred from homology"/>
<dbReference type="GO" id="GO:0016491">
    <property type="term" value="F:oxidoreductase activity"/>
    <property type="evidence" value="ECO:0007669"/>
    <property type="project" value="UniProtKB-KW"/>
</dbReference>
<evidence type="ECO:0000256" key="1">
    <source>
        <dbReference type="ARBA" id="ARBA00005466"/>
    </source>
</evidence>
<dbReference type="AlphaFoldDB" id="A0A167AC43"/>
<comment type="caution">
    <text evidence="6">The sequence shown here is derived from an EMBL/GenBank/DDBJ whole genome shotgun (WGS) entry which is preliminary data.</text>
</comment>
<keyword evidence="4" id="KW-0560">Oxidoreductase</keyword>
<keyword evidence="2" id="KW-0285">Flavoprotein</keyword>
<dbReference type="PROSITE" id="PS51387">
    <property type="entry name" value="FAD_PCMH"/>
    <property type="match status" value="1"/>
</dbReference>
<evidence type="ECO:0000256" key="3">
    <source>
        <dbReference type="ARBA" id="ARBA00022827"/>
    </source>
</evidence>
<dbReference type="Pfam" id="PF01565">
    <property type="entry name" value="FAD_binding_4"/>
    <property type="match status" value="1"/>
</dbReference>
<dbReference type="SUPFAM" id="SSF56176">
    <property type="entry name" value="FAD-binding/transporter-associated domain-like"/>
    <property type="match status" value="1"/>
</dbReference>
<keyword evidence="7" id="KW-1185">Reference proteome</keyword>